<evidence type="ECO:0008006" key="4">
    <source>
        <dbReference type="Google" id="ProtNLM"/>
    </source>
</evidence>
<sequence>MTLALASLLVFACGKIGVFPGIDGPIAFDGNYYTLIGERGYSFSGRIEEQNTTAFLPLMGFAIQGARFVIPGHFPLAEVAALGFVILLLTLLGIHRLTFLLSGSYPAAGVAIALWALSPVAFYNFVGYADPLYALLTVWTLLLAVKERYWGACMLAGLAMLTRPQAVVLVIFVIGMLMLQRRAEWRSLLSSAVPGQTALTLLPMLLFSTYCAIAFGDSAVYVNSLEAWRNGSFLDGNLPVWKAVPYFVKTASEGANALSVWTIFLASTTLCMVFGLLLFALNASRTIAMFYVATLLFFAATISFDAINFARHMLFLVPWVMLAAIAHVRADPGRWIRLPVLVAWIGFSVSVNLVAVGRYYRGEWVS</sequence>
<keyword evidence="1" id="KW-1133">Transmembrane helix</keyword>
<dbReference type="UniPathway" id="UPA00196"/>
<reference evidence="3" key="1">
    <citation type="submission" date="2017-09" db="EMBL/GenBank/DDBJ databases">
        <title>Luteimonas liuhanmingii sp.nov., isolated from the intestinal contents of Tibetan Plateau Pika in Yushu, Qinghai Province, China.</title>
        <authorList>
            <person name="Gui Z."/>
        </authorList>
    </citation>
    <scope>NUCLEOTIDE SEQUENCE [LARGE SCALE GENOMIC DNA]</scope>
    <source>
        <strain evidence="3">100111</strain>
    </source>
</reference>
<feature type="transmembrane region" description="Helical" evidence="1">
    <location>
        <begin position="106"/>
        <end position="129"/>
    </location>
</feature>
<evidence type="ECO:0000313" key="2">
    <source>
        <dbReference type="EMBL" id="ATD68539.1"/>
    </source>
</evidence>
<proteinExistence type="predicted"/>
<feature type="transmembrane region" description="Helical" evidence="1">
    <location>
        <begin position="310"/>
        <end position="328"/>
    </location>
</feature>
<organism evidence="2 3">
    <name type="scientific">Luteimonas chenhongjianii</name>
    <dbReference type="NCBI Taxonomy" id="2006110"/>
    <lineage>
        <taxon>Bacteria</taxon>
        <taxon>Pseudomonadati</taxon>
        <taxon>Pseudomonadota</taxon>
        <taxon>Gammaproteobacteria</taxon>
        <taxon>Lysobacterales</taxon>
        <taxon>Lysobacteraceae</taxon>
        <taxon>Luteimonas</taxon>
    </lineage>
</organism>
<name>A0A290XHK5_9GAMM</name>
<feature type="transmembrane region" description="Helical" evidence="1">
    <location>
        <begin position="149"/>
        <end position="179"/>
    </location>
</feature>
<feature type="transmembrane region" description="Helical" evidence="1">
    <location>
        <begin position="258"/>
        <end position="281"/>
    </location>
</feature>
<feature type="transmembrane region" description="Helical" evidence="1">
    <location>
        <begin position="340"/>
        <end position="360"/>
    </location>
</feature>
<gene>
    <name evidence="2" type="ORF">CNR27_14755</name>
</gene>
<dbReference type="EMBL" id="CP023406">
    <property type="protein sequence ID" value="ATD68539.1"/>
    <property type="molecule type" value="Genomic_DNA"/>
</dbReference>
<evidence type="ECO:0000256" key="1">
    <source>
        <dbReference type="SAM" id="Phobius"/>
    </source>
</evidence>
<protein>
    <recommendedName>
        <fullName evidence="4">Glycosyltransferase RgtA/B/C/D-like domain-containing protein</fullName>
    </recommendedName>
</protein>
<accession>A0A290XHK5</accession>
<feature type="transmembrane region" description="Helical" evidence="1">
    <location>
        <begin position="74"/>
        <end position="94"/>
    </location>
</feature>
<dbReference type="RefSeq" id="WP_096299985.1">
    <property type="nucleotide sequence ID" value="NZ_CP023406.1"/>
</dbReference>
<dbReference type="Proteomes" id="UP000218968">
    <property type="component" value="Chromosome"/>
</dbReference>
<dbReference type="GO" id="GO:0016020">
    <property type="term" value="C:membrane"/>
    <property type="evidence" value="ECO:0007669"/>
    <property type="project" value="GOC"/>
</dbReference>
<feature type="transmembrane region" description="Helical" evidence="1">
    <location>
        <begin position="288"/>
        <end position="304"/>
    </location>
</feature>
<dbReference type="KEGG" id="lum:CNR27_14755"/>
<dbReference type="AlphaFoldDB" id="A0A290XHK5"/>
<keyword evidence="1" id="KW-0472">Membrane</keyword>
<keyword evidence="3" id="KW-1185">Reference proteome</keyword>
<evidence type="ECO:0000313" key="3">
    <source>
        <dbReference type="Proteomes" id="UP000218968"/>
    </source>
</evidence>
<feature type="transmembrane region" description="Helical" evidence="1">
    <location>
        <begin position="199"/>
        <end position="222"/>
    </location>
</feature>
<keyword evidence="1" id="KW-0812">Transmembrane</keyword>
<dbReference type="GO" id="GO:0006506">
    <property type="term" value="P:GPI anchor biosynthetic process"/>
    <property type="evidence" value="ECO:0007669"/>
    <property type="project" value="UniProtKB-UniPathway"/>
</dbReference>